<protein>
    <recommendedName>
        <fullName evidence="10">Protein export membrane protein SecD/SecF C-terminal domain-containing protein</fullName>
    </recommendedName>
</protein>
<dbReference type="GO" id="GO:0015031">
    <property type="term" value="P:protein transport"/>
    <property type="evidence" value="ECO:0007669"/>
    <property type="project" value="UniProtKB-KW"/>
</dbReference>
<proteinExistence type="predicted"/>
<keyword evidence="8 9" id="KW-0472">Membrane</keyword>
<feature type="domain" description="Protein export membrane protein SecD/SecF C-terminal" evidence="10">
    <location>
        <begin position="383"/>
        <end position="540"/>
    </location>
</feature>
<reference evidence="13" key="1">
    <citation type="journal article" date="2020" name="bioRxiv">
        <title>A rank-normalized archaeal taxonomy based on genome phylogeny resolves widespread incomplete and uneven classifications.</title>
        <authorList>
            <person name="Rinke C."/>
            <person name="Chuvochina M."/>
            <person name="Mussig A.J."/>
            <person name="Chaumeil P.-A."/>
            <person name="Waite D.W."/>
            <person name="Whitman W.B."/>
            <person name="Parks D.H."/>
            <person name="Hugenholtz P."/>
        </authorList>
    </citation>
    <scope>NUCLEOTIDE SEQUENCE [LARGE SCALE GENOMIC DNA]</scope>
</reference>
<keyword evidence="2" id="KW-0813">Transport</keyword>
<dbReference type="InterPro" id="IPR048634">
    <property type="entry name" value="SecD_SecF_C"/>
</dbReference>
<dbReference type="AlphaFoldDB" id="A0A7J4IZJ8"/>
<keyword evidence="4 9" id="KW-0812">Transmembrane</keyword>
<evidence type="ECO:0000313" key="12">
    <source>
        <dbReference type="EMBL" id="MBS3059632.1"/>
    </source>
</evidence>
<keyword evidence="6 9" id="KW-1133">Transmembrane helix</keyword>
<evidence type="ECO:0000256" key="5">
    <source>
        <dbReference type="ARBA" id="ARBA00022927"/>
    </source>
</evidence>
<reference evidence="12" key="2">
    <citation type="submission" date="2021-03" db="EMBL/GenBank/DDBJ databases">
        <authorList>
            <person name="Jaffe A."/>
        </authorList>
    </citation>
    <scope>NUCLEOTIDE SEQUENCE</scope>
    <source>
        <strain evidence="12">RIFCSPHIGHO2_01_FULL_GW2011_AR10_43_9</strain>
    </source>
</reference>
<accession>A0A7J4IZJ8</accession>
<evidence type="ECO:0000256" key="7">
    <source>
        <dbReference type="ARBA" id="ARBA00023010"/>
    </source>
</evidence>
<evidence type="ECO:0000313" key="11">
    <source>
        <dbReference type="EMBL" id="HIH08396.1"/>
    </source>
</evidence>
<evidence type="ECO:0000256" key="8">
    <source>
        <dbReference type="ARBA" id="ARBA00023136"/>
    </source>
</evidence>
<dbReference type="PANTHER" id="PTHR30081:SF1">
    <property type="entry name" value="PROTEIN TRANSLOCASE SUBUNIT SECD"/>
    <property type="match status" value="1"/>
</dbReference>
<dbReference type="Proteomes" id="UP000577419">
    <property type="component" value="Unassembled WGS sequence"/>
</dbReference>
<feature type="transmembrane region" description="Helical" evidence="9">
    <location>
        <begin position="524"/>
        <end position="542"/>
    </location>
</feature>
<reference evidence="12" key="3">
    <citation type="submission" date="2021-05" db="EMBL/GenBank/DDBJ databases">
        <title>Protein family content uncovers lineage relationships and bacterial pathway maintenance mechanisms in DPANN archaea.</title>
        <authorList>
            <person name="Castelle C.J."/>
            <person name="Meheust R."/>
            <person name="Jaffe A.L."/>
            <person name="Seitz K."/>
            <person name="Gong X."/>
            <person name="Baker B.J."/>
            <person name="Banfield J.F."/>
        </authorList>
    </citation>
    <scope>NUCLEOTIDE SEQUENCE</scope>
    <source>
        <strain evidence="12">RIFCSPHIGHO2_01_FULL_GW2011_AR10_43_9</strain>
    </source>
</reference>
<feature type="transmembrane region" description="Helical" evidence="9">
    <location>
        <begin position="398"/>
        <end position="419"/>
    </location>
</feature>
<dbReference type="EMBL" id="JAGVWF010000062">
    <property type="protein sequence ID" value="MBS3059632.1"/>
    <property type="molecule type" value="Genomic_DNA"/>
</dbReference>
<feature type="transmembrane region" description="Helical" evidence="9">
    <location>
        <begin position="496"/>
        <end position="518"/>
    </location>
</feature>
<dbReference type="GO" id="GO:0005886">
    <property type="term" value="C:plasma membrane"/>
    <property type="evidence" value="ECO:0007669"/>
    <property type="project" value="UniProtKB-SubCell"/>
</dbReference>
<name>A0A7J4IZJ8_9ARCH</name>
<dbReference type="InterPro" id="IPR022646">
    <property type="entry name" value="SecD/SecF_CS"/>
</dbReference>
<keyword evidence="7" id="KW-0811">Translocation</keyword>
<comment type="subcellular location">
    <subcellularLocation>
        <location evidence="1">Cell membrane</location>
        <topology evidence="1">Multi-pass membrane protein</topology>
    </subcellularLocation>
</comment>
<evidence type="ECO:0000256" key="9">
    <source>
        <dbReference type="SAM" id="Phobius"/>
    </source>
</evidence>
<keyword evidence="5" id="KW-0653">Protein transport</keyword>
<comment type="caution">
    <text evidence="11">The sequence shown here is derived from an EMBL/GenBank/DDBJ whole genome shotgun (WGS) entry which is preliminary data.</text>
</comment>
<evidence type="ECO:0000256" key="3">
    <source>
        <dbReference type="ARBA" id="ARBA00022475"/>
    </source>
</evidence>
<dbReference type="PANTHER" id="PTHR30081">
    <property type="entry name" value="PROTEIN-EXPORT MEMBRANE PROTEIN SEC"/>
    <property type="match status" value="1"/>
</dbReference>
<dbReference type="SUPFAM" id="SSF82866">
    <property type="entry name" value="Multidrug efflux transporter AcrB transmembrane domain"/>
    <property type="match status" value="1"/>
</dbReference>
<evidence type="ECO:0000313" key="13">
    <source>
        <dbReference type="Proteomes" id="UP000577419"/>
    </source>
</evidence>
<dbReference type="Pfam" id="PF02355">
    <property type="entry name" value="SecD_SecF_C"/>
    <property type="match status" value="1"/>
</dbReference>
<dbReference type="Gene3D" id="3.30.70.3400">
    <property type="match status" value="1"/>
</dbReference>
<feature type="transmembrane region" description="Helical" evidence="9">
    <location>
        <begin position="426"/>
        <end position="448"/>
    </location>
</feature>
<sequence length="556" mass="60813">MRRLLKNWKILLLLSLLFVSLVSLSFNGLALGVDFKGGTIFELHLAEKPESAQQLSTVTSIIQQRMDSFGLRDTKVSTFGEEFVVAQIAETDPERIEELEVLLKTQGKFEAFLDGNLLFTGSDIIQIVKDPGRGYGFQQGAQQLISWNLPFTLNQEAAVNFSKKAFHKCAILSYSVEQGNQYDCELTYFFIDRPANAVLVIPRDVLELDRQLLLLGNPADDIPQGVEISELLDNSAIPYFVVDNNLSEKQLSKLQEIAAEKDTVITHSLLGAEDKNALSALGFKLKEVELEGSARVSSDELGSAKIGFENQVPWTWNVTGAQQVIALSPSIANLEPFVERPENAQIFSDLSITGTAVDLETAQKRLDDLTILLETGSLPVPIDSISKETVSPFLGKEFLQSTFFIGFAAMVVVALVLYIRYRKLVLIGPMIFTGLSEVLLILGVASLIRYNLDLAAVTGILAAIGTGVDDQIIITDELLKGEVVAAESLTGRVKRAFFVIFAAASTVIVTMFPIIFFGFGLGKLVGFAITTITGVLIGVLITRPAYAEIARFFLGE</sequence>
<organism evidence="11 13">
    <name type="scientific">Candidatus Iainarchaeum sp</name>
    <dbReference type="NCBI Taxonomy" id="3101447"/>
    <lineage>
        <taxon>Archaea</taxon>
        <taxon>Candidatus Iainarchaeota</taxon>
        <taxon>Candidatus Iainarchaeia</taxon>
        <taxon>Candidatus Iainarchaeales</taxon>
        <taxon>Candidatus Iainarchaeaceae</taxon>
        <taxon>Candidatus Iainarchaeum</taxon>
    </lineage>
</organism>
<evidence type="ECO:0000256" key="6">
    <source>
        <dbReference type="ARBA" id="ARBA00022989"/>
    </source>
</evidence>
<evidence type="ECO:0000256" key="2">
    <source>
        <dbReference type="ARBA" id="ARBA00022448"/>
    </source>
</evidence>
<dbReference type="Proteomes" id="UP000683213">
    <property type="component" value="Unassembled WGS sequence"/>
</dbReference>
<dbReference type="Pfam" id="PF07549">
    <property type="entry name" value="Sec_GG"/>
    <property type="match status" value="1"/>
</dbReference>
<dbReference type="EMBL" id="DUFG01000017">
    <property type="protein sequence ID" value="HIH08396.1"/>
    <property type="molecule type" value="Genomic_DNA"/>
</dbReference>
<keyword evidence="3" id="KW-1003">Cell membrane</keyword>
<dbReference type="InterPro" id="IPR022813">
    <property type="entry name" value="SecD/SecF_arch_bac"/>
</dbReference>
<evidence type="ECO:0000259" key="10">
    <source>
        <dbReference type="Pfam" id="PF02355"/>
    </source>
</evidence>
<dbReference type="Gene3D" id="1.20.1640.10">
    <property type="entry name" value="Multidrug efflux transporter AcrB transmembrane domain"/>
    <property type="match status" value="1"/>
</dbReference>
<gene>
    <name evidence="11" type="ORF">HA237_03430</name>
    <name evidence="12" type="ORF">J4224_04375</name>
</gene>
<evidence type="ECO:0000256" key="1">
    <source>
        <dbReference type="ARBA" id="ARBA00004651"/>
    </source>
</evidence>
<evidence type="ECO:0000256" key="4">
    <source>
        <dbReference type="ARBA" id="ARBA00022692"/>
    </source>
</evidence>